<feature type="domain" description="Carboxymuconolactone decarboxylase-like" evidence="1">
    <location>
        <begin position="11"/>
        <end position="95"/>
    </location>
</feature>
<protein>
    <submittedName>
        <fullName evidence="2">Carboxymuconolactone decarboxylase family protein</fullName>
    </submittedName>
</protein>
<organism evidence="2 3">
    <name type="scientific">Stenotrophomonas maltophilia</name>
    <name type="common">Pseudomonas maltophilia</name>
    <name type="synonym">Xanthomonas maltophilia</name>
    <dbReference type="NCBI Taxonomy" id="40324"/>
    <lineage>
        <taxon>Bacteria</taxon>
        <taxon>Pseudomonadati</taxon>
        <taxon>Pseudomonadota</taxon>
        <taxon>Gammaproteobacteria</taxon>
        <taxon>Lysobacterales</taxon>
        <taxon>Lysobacteraceae</taxon>
        <taxon>Stenotrophomonas</taxon>
        <taxon>Stenotrophomonas maltophilia group</taxon>
    </lineage>
</organism>
<dbReference type="InterPro" id="IPR029032">
    <property type="entry name" value="AhpD-like"/>
</dbReference>
<dbReference type="InterPro" id="IPR003779">
    <property type="entry name" value="CMD-like"/>
</dbReference>
<sequence>MNRANWFVVSPEGAKAVGQLHHFVTAGTSLPPKLVHLVFLRVSQLNGCAHCIDIHTRDLLKEGMPFDTIALLPVWHEAAYLFSEQERAALAWAEEVTLVSETHASDEAYEKVAAVFGEKDLVDLTLTIAAMNAINRMGVSFRLKPRAKPAAEK</sequence>
<dbReference type="AlphaFoldDB" id="A0A270NK23"/>
<dbReference type="RefSeq" id="WP_019660562.1">
    <property type="nucleotide sequence ID" value="NZ_CP051467.1"/>
</dbReference>
<dbReference type="Gene3D" id="1.20.1290.10">
    <property type="entry name" value="AhpD-like"/>
    <property type="match status" value="1"/>
</dbReference>
<reference evidence="2 3" key="1">
    <citation type="submission" date="2017-06" db="EMBL/GenBank/DDBJ databases">
        <title>Genome sequencing and assembly of Stenotrophomonas maltophilia DF07.</title>
        <authorList>
            <person name="Iyer R."/>
        </authorList>
    </citation>
    <scope>NUCLEOTIDE SEQUENCE [LARGE SCALE GENOMIC DNA]</scope>
    <source>
        <strain evidence="2 3">DF07</strain>
    </source>
</reference>
<dbReference type="PANTHER" id="PTHR34846">
    <property type="entry name" value="4-CARBOXYMUCONOLACTONE DECARBOXYLASE FAMILY PROTEIN (AFU_ORTHOLOGUE AFUA_6G11590)"/>
    <property type="match status" value="1"/>
</dbReference>
<dbReference type="GO" id="GO:0051920">
    <property type="term" value="F:peroxiredoxin activity"/>
    <property type="evidence" value="ECO:0007669"/>
    <property type="project" value="InterPro"/>
</dbReference>
<dbReference type="NCBIfam" id="TIGR00778">
    <property type="entry name" value="ahpD_dom"/>
    <property type="match status" value="1"/>
</dbReference>
<dbReference type="GeneID" id="90525814"/>
<gene>
    <name evidence="2" type="ORF">CEK00_06895</name>
</gene>
<evidence type="ECO:0000313" key="2">
    <source>
        <dbReference type="EMBL" id="PAM72514.1"/>
    </source>
</evidence>
<dbReference type="Proteomes" id="UP000216433">
    <property type="component" value="Unassembled WGS sequence"/>
</dbReference>
<name>A0A270NK23_STEMA</name>
<dbReference type="Pfam" id="PF02627">
    <property type="entry name" value="CMD"/>
    <property type="match status" value="1"/>
</dbReference>
<dbReference type="EMBL" id="NJGC01000006">
    <property type="protein sequence ID" value="PAM72514.1"/>
    <property type="molecule type" value="Genomic_DNA"/>
</dbReference>
<dbReference type="PANTHER" id="PTHR34846:SF10">
    <property type="entry name" value="CYTOPLASMIC PROTEIN"/>
    <property type="match status" value="1"/>
</dbReference>
<dbReference type="SUPFAM" id="SSF69118">
    <property type="entry name" value="AhpD-like"/>
    <property type="match status" value="1"/>
</dbReference>
<evidence type="ECO:0000313" key="3">
    <source>
        <dbReference type="Proteomes" id="UP000216433"/>
    </source>
</evidence>
<dbReference type="InterPro" id="IPR004675">
    <property type="entry name" value="AhpD_core"/>
</dbReference>
<accession>A0A270NK23</accession>
<comment type="caution">
    <text evidence="2">The sequence shown here is derived from an EMBL/GenBank/DDBJ whole genome shotgun (WGS) entry which is preliminary data.</text>
</comment>
<evidence type="ECO:0000259" key="1">
    <source>
        <dbReference type="Pfam" id="PF02627"/>
    </source>
</evidence>
<proteinExistence type="predicted"/>